<gene>
    <name evidence="1" type="ORF">IQ63_40410</name>
</gene>
<name>A0A0L0JJX2_9ACTN</name>
<dbReference type="Proteomes" id="UP000037151">
    <property type="component" value="Unassembled WGS sequence"/>
</dbReference>
<accession>A0A0L0JJX2</accession>
<sequence>MEIEVDEPFWTVRRPQLTFRFTVGEPADPATLDDGDTLVTGPGGEKWFATIMTPDRIRRIMDRWRDTGESLAGAYFQVPSLVIVREPGVESMVRAVEDLYEEYGTLDDTLPRL</sequence>
<dbReference type="RefSeq" id="WP_050375048.1">
    <property type="nucleotide sequence ID" value="NZ_KQ257834.1"/>
</dbReference>
<reference evidence="2" key="1">
    <citation type="submission" date="2014-07" db="EMBL/GenBank/DDBJ databases">
        <title>Genome sequencing of plant-pathogenic Streptomyces species.</title>
        <authorList>
            <person name="Harrison J."/>
            <person name="Sapp M."/>
            <person name="Thwaites R."/>
            <person name="Studholme D.J."/>
        </authorList>
    </citation>
    <scope>NUCLEOTIDE SEQUENCE [LARGE SCALE GENOMIC DNA]</scope>
    <source>
        <strain evidence="2">NCPPB 4445</strain>
    </source>
</reference>
<organism evidence="1 2">
    <name type="scientific">Streptomyces acidiscabies</name>
    <dbReference type="NCBI Taxonomy" id="42234"/>
    <lineage>
        <taxon>Bacteria</taxon>
        <taxon>Bacillati</taxon>
        <taxon>Actinomycetota</taxon>
        <taxon>Actinomycetes</taxon>
        <taxon>Kitasatosporales</taxon>
        <taxon>Streptomycetaceae</taxon>
        <taxon>Streptomyces</taxon>
    </lineage>
</organism>
<dbReference type="EMBL" id="JPPY01000218">
    <property type="protein sequence ID" value="KND25744.1"/>
    <property type="molecule type" value="Genomic_DNA"/>
</dbReference>
<evidence type="ECO:0000313" key="2">
    <source>
        <dbReference type="Proteomes" id="UP000037151"/>
    </source>
</evidence>
<protein>
    <submittedName>
        <fullName evidence="1">Uncharacterized protein</fullName>
    </submittedName>
</protein>
<comment type="caution">
    <text evidence="1">The sequence shown here is derived from an EMBL/GenBank/DDBJ whole genome shotgun (WGS) entry which is preliminary data.</text>
</comment>
<dbReference type="OrthoDB" id="3394231at2"/>
<proteinExistence type="predicted"/>
<evidence type="ECO:0000313" key="1">
    <source>
        <dbReference type="EMBL" id="KND25744.1"/>
    </source>
</evidence>
<dbReference type="PATRIC" id="fig|42234.21.peg.8316"/>
<dbReference type="AlphaFoldDB" id="A0A0L0JJX2"/>